<evidence type="ECO:0000259" key="6">
    <source>
        <dbReference type="PROSITE" id="PS51320"/>
    </source>
</evidence>
<evidence type="ECO:0000256" key="3">
    <source>
        <dbReference type="ARBA" id="ARBA00022843"/>
    </source>
</evidence>
<reference evidence="7 8" key="1">
    <citation type="submission" date="2023-10" db="EMBL/GenBank/DDBJ databases">
        <title>Chromosome-scale genome assembly provides insights into flower coloration mechanisms of Canna indica.</title>
        <authorList>
            <person name="Li C."/>
        </authorList>
    </citation>
    <scope>NUCLEOTIDE SEQUENCE [LARGE SCALE GENOMIC DNA]</scope>
    <source>
        <tissue evidence="7">Flower</tissue>
    </source>
</reference>
<gene>
    <name evidence="7" type="ORF">Cni_G01931</name>
</gene>
<feature type="region of interest" description="Disordered" evidence="5">
    <location>
        <begin position="224"/>
        <end position="253"/>
    </location>
</feature>
<dbReference type="InterPro" id="IPR040390">
    <property type="entry name" value="TIFY/JAZ"/>
</dbReference>
<evidence type="ECO:0000256" key="5">
    <source>
        <dbReference type="SAM" id="MobiDB-lite"/>
    </source>
</evidence>
<sequence>MAADIGRRQGRAGEKSNFATACSALSQYIKAKGSIADLGLAVASPNLDAPEGKLEVSRPSATMMLLPGADVSGSERVDEEKRLRNEMELFPNRAGLRTSATASQTDDREQKRAQLTIFYGGKVLVFDSFAADMAKNLMQLVSKGTSTVQNSSYVLPSTSAATFETHPTGFPNKDSTMVAAPMSNSVVFHDELNNPAQSSVSDLPIARKSSLKRFLEKRKDRINTKAPYEVHGSPASGLQLKSEEGKSWLGLGQ</sequence>
<protein>
    <recommendedName>
        <fullName evidence="4">Protein TIFY</fullName>
    </recommendedName>
    <alternativeName>
        <fullName evidence="4">Jasmonate ZIM domain-containing protein</fullName>
    </alternativeName>
</protein>
<accession>A0AAQ3JRA2</accession>
<dbReference type="GO" id="GO:0031347">
    <property type="term" value="P:regulation of defense response"/>
    <property type="evidence" value="ECO:0007669"/>
    <property type="project" value="UniProtKB-UniRule"/>
</dbReference>
<dbReference type="InterPro" id="IPR018467">
    <property type="entry name" value="CCT_CS"/>
</dbReference>
<proteinExistence type="inferred from homology"/>
<keyword evidence="4" id="KW-0539">Nucleus</keyword>
<evidence type="ECO:0000256" key="4">
    <source>
        <dbReference type="RuleBase" id="RU369065"/>
    </source>
</evidence>
<dbReference type="EMBL" id="CP136890">
    <property type="protein sequence ID" value="WOK93236.1"/>
    <property type="molecule type" value="Genomic_DNA"/>
</dbReference>
<organism evidence="7 8">
    <name type="scientific">Canna indica</name>
    <name type="common">Indian-shot</name>
    <dbReference type="NCBI Taxonomy" id="4628"/>
    <lineage>
        <taxon>Eukaryota</taxon>
        <taxon>Viridiplantae</taxon>
        <taxon>Streptophyta</taxon>
        <taxon>Embryophyta</taxon>
        <taxon>Tracheophyta</taxon>
        <taxon>Spermatophyta</taxon>
        <taxon>Magnoliopsida</taxon>
        <taxon>Liliopsida</taxon>
        <taxon>Zingiberales</taxon>
        <taxon>Cannaceae</taxon>
        <taxon>Canna</taxon>
    </lineage>
</organism>
<dbReference type="PANTHER" id="PTHR33077:SF140">
    <property type="entry name" value="PROTEIN TIFY 10B"/>
    <property type="match status" value="1"/>
</dbReference>
<dbReference type="SMART" id="SM00979">
    <property type="entry name" value="TIFY"/>
    <property type="match status" value="1"/>
</dbReference>
<dbReference type="AlphaFoldDB" id="A0AAQ3JRA2"/>
<evidence type="ECO:0000313" key="8">
    <source>
        <dbReference type="Proteomes" id="UP001327560"/>
    </source>
</evidence>
<dbReference type="PROSITE" id="PS51320">
    <property type="entry name" value="TIFY"/>
    <property type="match status" value="1"/>
</dbReference>
<dbReference type="GO" id="GO:0009611">
    <property type="term" value="P:response to wounding"/>
    <property type="evidence" value="ECO:0007669"/>
    <property type="project" value="UniProtKB-UniRule"/>
</dbReference>
<dbReference type="Pfam" id="PF06200">
    <property type="entry name" value="tify"/>
    <property type="match status" value="1"/>
</dbReference>
<evidence type="ECO:0000313" key="7">
    <source>
        <dbReference type="EMBL" id="WOK93236.1"/>
    </source>
</evidence>
<dbReference type="GO" id="GO:2000022">
    <property type="term" value="P:regulation of jasmonic acid mediated signaling pathway"/>
    <property type="evidence" value="ECO:0007669"/>
    <property type="project" value="UniProtKB-UniRule"/>
</dbReference>
<comment type="subcellular location">
    <subcellularLocation>
        <location evidence="4">Nucleus</location>
    </subcellularLocation>
</comment>
<feature type="domain" description="Tify" evidence="6">
    <location>
        <begin position="108"/>
        <end position="143"/>
    </location>
</feature>
<dbReference type="Pfam" id="PF09425">
    <property type="entry name" value="Jas_motif"/>
    <property type="match status" value="1"/>
</dbReference>
<dbReference type="GO" id="GO:0005634">
    <property type="term" value="C:nucleus"/>
    <property type="evidence" value="ECO:0007669"/>
    <property type="project" value="UniProtKB-SubCell"/>
</dbReference>
<dbReference type="InterPro" id="IPR010399">
    <property type="entry name" value="Tify_dom"/>
</dbReference>
<keyword evidence="8" id="KW-1185">Reference proteome</keyword>
<comment type="similarity">
    <text evidence="1 4">Belongs to the TIFY/JAZ family.</text>
</comment>
<keyword evidence="2 4" id="KW-1184">Jasmonic acid signaling pathway</keyword>
<comment type="domain">
    <text evidence="4">The jas domain is required for interaction with COI1.</text>
</comment>
<evidence type="ECO:0000256" key="1">
    <source>
        <dbReference type="ARBA" id="ARBA00008614"/>
    </source>
</evidence>
<name>A0AAQ3JRA2_9LILI</name>
<dbReference type="Proteomes" id="UP001327560">
    <property type="component" value="Chromosome 1"/>
</dbReference>
<comment type="function">
    <text evidence="4">Repressor of jasmonate responses.</text>
</comment>
<evidence type="ECO:0000256" key="2">
    <source>
        <dbReference type="ARBA" id="ARBA00022819"/>
    </source>
</evidence>
<dbReference type="PANTHER" id="PTHR33077">
    <property type="entry name" value="PROTEIN TIFY 4A-RELATED-RELATED"/>
    <property type="match status" value="1"/>
</dbReference>
<keyword evidence="3" id="KW-0832">Ubl conjugation</keyword>